<dbReference type="GO" id="GO:0015074">
    <property type="term" value="P:DNA integration"/>
    <property type="evidence" value="ECO:0007669"/>
    <property type="project" value="InterPro"/>
</dbReference>
<dbReference type="Gene3D" id="3.30.420.10">
    <property type="entry name" value="Ribonuclease H-like superfamily/Ribonuclease H"/>
    <property type="match status" value="1"/>
</dbReference>
<dbReference type="AlphaFoldDB" id="A0A9D4L393"/>
<accession>A0A9D4L393</accession>
<reference evidence="2" key="2">
    <citation type="submission" date="2020-11" db="EMBL/GenBank/DDBJ databases">
        <authorList>
            <person name="McCartney M.A."/>
            <person name="Auch B."/>
            <person name="Kono T."/>
            <person name="Mallez S."/>
            <person name="Becker A."/>
            <person name="Gohl D.M."/>
            <person name="Silverstein K.A.T."/>
            <person name="Koren S."/>
            <person name="Bechman K.B."/>
            <person name="Herman A."/>
            <person name="Abrahante J.E."/>
            <person name="Garbe J."/>
        </authorList>
    </citation>
    <scope>NUCLEOTIDE SEQUENCE</scope>
    <source>
        <strain evidence="2">Duluth1</strain>
        <tissue evidence="2">Whole animal</tissue>
    </source>
</reference>
<dbReference type="PANTHER" id="PTHR46791:SF5">
    <property type="entry name" value="CLR5 DOMAIN-CONTAINING PROTEIN-RELATED"/>
    <property type="match status" value="1"/>
</dbReference>
<feature type="domain" description="Integrase catalytic" evidence="1">
    <location>
        <begin position="10"/>
        <end position="80"/>
    </location>
</feature>
<dbReference type="SUPFAM" id="SSF53098">
    <property type="entry name" value="Ribonuclease H-like"/>
    <property type="match status" value="1"/>
</dbReference>
<dbReference type="InterPro" id="IPR001584">
    <property type="entry name" value="Integrase_cat-core"/>
</dbReference>
<dbReference type="Proteomes" id="UP000828390">
    <property type="component" value="Unassembled WGS sequence"/>
</dbReference>
<dbReference type="InterPro" id="IPR012337">
    <property type="entry name" value="RNaseH-like_sf"/>
</dbReference>
<comment type="caution">
    <text evidence="2">The sequence shown here is derived from an EMBL/GenBank/DDBJ whole genome shotgun (WGS) entry which is preliminary data.</text>
</comment>
<evidence type="ECO:0000313" key="3">
    <source>
        <dbReference type="Proteomes" id="UP000828390"/>
    </source>
</evidence>
<protein>
    <recommendedName>
        <fullName evidence="1">Integrase catalytic domain-containing protein</fullName>
    </recommendedName>
</protein>
<evidence type="ECO:0000259" key="1">
    <source>
        <dbReference type="PROSITE" id="PS50994"/>
    </source>
</evidence>
<dbReference type="InterPro" id="IPR058913">
    <property type="entry name" value="Integrase_dom_put"/>
</dbReference>
<evidence type="ECO:0000313" key="2">
    <source>
        <dbReference type="EMBL" id="KAH3851122.1"/>
    </source>
</evidence>
<organism evidence="2 3">
    <name type="scientific">Dreissena polymorpha</name>
    <name type="common">Zebra mussel</name>
    <name type="synonym">Mytilus polymorpha</name>
    <dbReference type="NCBI Taxonomy" id="45954"/>
    <lineage>
        <taxon>Eukaryota</taxon>
        <taxon>Metazoa</taxon>
        <taxon>Spiralia</taxon>
        <taxon>Lophotrochozoa</taxon>
        <taxon>Mollusca</taxon>
        <taxon>Bivalvia</taxon>
        <taxon>Autobranchia</taxon>
        <taxon>Heteroconchia</taxon>
        <taxon>Euheterodonta</taxon>
        <taxon>Imparidentia</taxon>
        <taxon>Neoheterodontei</taxon>
        <taxon>Myida</taxon>
        <taxon>Dreissenoidea</taxon>
        <taxon>Dreissenidae</taxon>
        <taxon>Dreissena</taxon>
    </lineage>
</organism>
<dbReference type="PANTHER" id="PTHR46791">
    <property type="entry name" value="EXPRESSED PROTEIN"/>
    <property type="match status" value="1"/>
</dbReference>
<keyword evidence="3" id="KW-1185">Reference proteome</keyword>
<dbReference type="GO" id="GO:0003676">
    <property type="term" value="F:nucleic acid binding"/>
    <property type="evidence" value="ECO:0007669"/>
    <property type="project" value="InterPro"/>
</dbReference>
<gene>
    <name evidence="2" type="ORF">DPMN_093603</name>
</gene>
<dbReference type="PROSITE" id="PS50994">
    <property type="entry name" value="INTEGRASE"/>
    <property type="match status" value="1"/>
</dbReference>
<dbReference type="InterPro" id="IPR036397">
    <property type="entry name" value="RNaseH_sf"/>
</dbReference>
<reference evidence="2" key="1">
    <citation type="journal article" date="2019" name="bioRxiv">
        <title>The Genome of the Zebra Mussel, Dreissena polymorpha: A Resource for Invasive Species Research.</title>
        <authorList>
            <person name="McCartney M.A."/>
            <person name="Auch B."/>
            <person name="Kono T."/>
            <person name="Mallez S."/>
            <person name="Zhang Y."/>
            <person name="Obille A."/>
            <person name="Becker A."/>
            <person name="Abrahante J.E."/>
            <person name="Garbe J."/>
            <person name="Badalamenti J.P."/>
            <person name="Herman A."/>
            <person name="Mangelson H."/>
            <person name="Liachko I."/>
            <person name="Sullivan S."/>
            <person name="Sone E.D."/>
            <person name="Koren S."/>
            <person name="Silverstein K.A.T."/>
            <person name="Beckman K.B."/>
            <person name="Gohl D.M."/>
        </authorList>
    </citation>
    <scope>NUCLEOTIDE SEQUENCE</scope>
    <source>
        <strain evidence="2">Duluth1</strain>
        <tissue evidence="2">Whole animal</tissue>
    </source>
</reference>
<name>A0A9D4L393_DREPO</name>
<proteinExistence type="predicted"/>
<sequence>MGRLHRRSYHVQCPNHIWHVDTNHKLIRWGFIIFGGIDGFSRLVTALRCLDNNRSYSLLQVFVEATRKYGAPRCVRTDMGLENIQIAEYMHEKRGGRGILTGKSTHNQRIERLWRDVYDGVLFHYYSLFGFMEDEHILDVLNPVHLYALHFVYMHKINEKLFIWREPGLHSEFER</sequence>
<dbReference type="Pfam" id="PF24764">
    <property type="entry name" value="rva_4"/>
    <property type="match status" value="1"/>
</dbReference>
<dbReference type="EMBL" id="JAIWYP010000003">
    <property type="protein sequence ID" value="KAH3851122.1"/>
    <property type="molecule type" value="Genomic_DNA"/>
</dbReference>